<reference evidence="1" key="1">
    <citation type="submission" date="2021-08" db="EMBL/GenBank/DDBJ databases">
        <title>The first chromosome-level gecko genome reveals the dynamic sex chromosomes of Neotropical dwarf geckos (Sphaerodactylidae: Sphaerodactylus).</title>
        <authorList>
            <person name="Pinto B.J."/>
            <person name="Keating S.E."/>
            <person name="Gamble T."/>
        </authorList>
    </citation>
    <scope>NUCLEOTIDE SEQUENCE</scope>
    <source>
        <strain evidence="1">TG3544</strain>
    </source>
</reference>
<keyword evidence="2" id="KW-1185">Reference proteome</keyword>
<dbReference type="Proteomes" id="UP000827872">
    <property type="component" value="Linkage Group LG05"/>
</dbReference>
<comment type="caution">
    <text evidence="1">The sequence shown here is derived from an EMBL/GenBank/DDBJ whole genome shotgun (WGS) entry which is preliminary data.</text>
</comment>
<evidence type="ECO:0000313" key="1">
    <source>
        <dbReference type="EMBL" id="KAH7998960.1"/>
    </source>
</evidence>
<name>A0ACB8F0V7_9SAUR</name>
<accession>A0ACB8F0V7</accession>
<organism evidence="1 2">
    <name type="scientific">Sphaerodactylus townsendi</name>
    <dbReference type="NCBI Taxonomy" id="933632"/>
    <lineage>
        <taxon>Eukaryota</taxon>
        <taxon>Metazoa</taxon>
        <taxon>Chordata</taxon>
        <taxon>Craniata</taxon>
        <taxon>Vertebrata</taxon>
        <taxon>Euteleostomi</taxon>
        <taxon>Lepidosauria</taxon>
        <taxon>Squamata</taxon>
        <taxon>Bifurcata</taxon>
        <taxon>Gekkota</taxon>
        <taxon>Sphaerodactylidae</taxon>
        <taxon>Sphaerodactylus</taxon>
    </lineage>
</organism>
<proteinExistence type="predicted"/>
<dbReference type="EMBL" id="CM037618">
    <property type="protein sequence ID" value="KAH7998960.1"/>
    <property type="molecule type" value="Genomic_DNA"/>
</dbReference>
<gene>
    <name evidence="1" type="ORF">K3G42_003223</name>
</gene>
<sequence>MHHPGDIYDDRLLPAKGKGLLPRLQVDGSRVPERDGVFTAYSGCGWADLAVCVSDTGSLATASCRMCCAVQPQKMLSFLEIIEMLEGGAPPRQPSGRSRFFYSDENKQHRDGGVLEMDFENFAWRASRWTPPPTCTWPGTAGPGAEQGSSHGAERQL</sequence>
<evidence type="ECO:0000313" key="2">
    <source>
        <dbReference type="Proteomes" id="UP000827872"/>
    </source>
</evidence>
<protein>
    <submittedName>
        <fullName evidence="1">Uncharacterized protein</fullName>
    </submittedName>
</protein>